<evidence type="ECO:0000256" key="4">
    <source>
        <dbReference type="ARBA" id="ARBA00022692"/>
    </source>
</evidence>
<dbReference type="Proteomes" id="UP000784294">
    <property type="component" value="Unassembled WGS sequence"/>
</dbReference>
<evidence type="ECO:0000256" key="3">
    <source>
        <dbReference type="ARBA" id="ARBA00022449"/>
    </source>
</evidence>
<evidence type="ECO:0000256" key="10">
    <source>
        <dbReference type="ARBA" id="ARBA00023136"/>
    </source>
</evidence>
<keyword evidence="6" id="KW-0862">Zinc</keyword>
<keyword evidence="4 13" id="KW-0812">Transmembrane</keyword>
<dbReference type="GO" id="GO:0005385">
    <property type="term" value="F:zinc ion transmembrane transporter activity"/>
    <property type="evidence" value="ECO:0007669"/>
    <property type="project" value="InterPro"/>
</dbReference>
<gene>
    <name evidence="15" type="ORF">PXEA_LOCUS32662</name>
</gene>
<dbReference type="InterPro" id="IPR058533">
    <property type="entry name" value="Cation_efflux_TM"/>
</dbReference>
<dbReference type="PANTHER" id="PTHR45755">
    <property type="match status" value="1"/>
</dbReference>
<keyword evidence="16" id="KW-1185">Reference proteome</keyword>
<evidence type="ECO:0000256" key="1">
    <source>
        <dbReference type="ARBA" id="ARBA00004638"/>
    </source>
</evidence>
<feature type="domain" description="Cation efflux protein transmembrane" evidence="14">
    <location>
        <begin position="77"/>
        <end position="143"/>
    </location>
</feature>
<dbReference type="GO" id="GO:0015297">
    <property type="term" value="F:antiporter activity"/>
    <property type="evidence" value="ECO:0007669"/>
    <property type="project" value="UniProtKB-KW"/>
</dbReference>
<comment type="caution">
    <text evidence="15">The sequence shown here is derived from an EMBL/GenBank/DDBJ whole genome shotgun (WGS) entry which is preliminary data.</text>
</comment>
<dbReference type="AlphaFoldDB" id="A0A448XL42"/>
<dbReference type="OrthoDB" id="78669at2759"/>
<evidence type="ECO:0000256" key="9">
    <source>
        <dbReference type="ARBA" id="ARBA00023065"/>
    </source>
</evidence>
<protein>
    <recommendedName>
        <fullName evidence="14">Cation efflux protein transmembrane domain-containing protein</fullName>
    </recommendedName>
</protein>
<dbReference type="GO" id="GO:0006882">
    <property type="term" value="P:intracellular zinc ion homeostasis"/>
    <property type="evidence" value="ECO:0007669"/>
    <property type="project" value="InterPro"/>
</dbReference>
<keyword evidence="9" id="KW-0406">Ion transport</keyword>
<dbReference type="SUPFAM" id="SSF161111">
    <property type="entry name" value="Cation efflux protein transmembrane domain-like"/>
    <property type="match status" value="1"/>
</dbReference>
<dbReference type="InterPro" id="IPR045316">
    <property type="entry name" value="Msc2-like"/>
</dbReference>
<keyword evidence="8 13" id="KW-1133">Transmembrane helix</keyword>
<evidence type="ECO:0000259" key="14">
    <source>
        <dbReference type="Pfam" id="PF01545"/>
    </source>
</evidence>
<keyword evidence="7" id="KW-0864">Zinc transport</keyword>
<comment type="catalytic activity">
    <reaction evidence="11">
        <text>Zn(2+)(in) + 2 H(+)(out) = Zn(2+)(out) + 2 H(+)(in)</text>
        <dbReference type="Rhea" id="RHEA:72627"/>
        <dbReference type="ChEBI" id="CHEBI:15378"/>
        <dbReference type="ChEBI" id="CHEBI:29105"/>
    </reaction>
</comment>
<evidence type="ECO:0000256" key="7">
    <source>
        <dbReference type="ARBA" id="ARBA00022906"/>
    </source>
</evidence>
<dbReference type="GO" id="GO:0046872">
    <property type="term" value="F:metal ion binding"/>
    <property type="evidence" value="ECO:0007669"/>
    <property type="project" value="UniProtKB-KW"/>
</dbReference>
<feature type="transmembrane region" description="Helical" evidence="13">
    <location>
        <begin position="87"/>
        <end position="109"/>
    </location>
</feature>
<keyword evidence="10 13" id="KW-0472">Membrane</keyword>
<dbReference type="Pfam" id="PF01545">
    <property type="entry name" value="Cation_efflux"/>
    <property type="match status" value="1"/>
</dbReference>
<dbReference type="EMBL" id="CAAALY010260500">
    <property type="protein sequence ID" value="VEL39222.1"/>
    <property type="molecule type" value="Genomic_DNA"/>
</dbReference>
<keyword evidence="2" id="KW-0813">Transport</keyword>
<evidence type="ECO:0000256" key="5">
    <source>
        <dbReference type="ARBA" id="ARBA00022723"/>
    </source>
</evidence>
<evidence type="ECO:0000256" key="11">
    <source>
        <dbReference type="ARBA" id="ARBA00048349"/>
    </source>
</evidence>
<keyword evidence="3" id="KW-0050">Antiport</keyword>
<dbReference type="Gene3D" id="1.20.1510.10">
    <property type="entry name" value="Cation efflux protein transmembrane domain"/>
    <property type="match status" value="1"/>
</dbReference>
<evidence type="ECO:0000256" key="2">
    <source>
        <dbReference type="ARBA" id="ARBA00022448"/>
    </source>
</evidence>
<dbReference type="GO" id="GO:0032580">
    <property type="term" value="C:Golgi cisterna membrane"/>
    <property type="evidence" value="ECO:0007669"/>
    <property type="project" value="UniProtKB-SubCell"/>
</dbReference>
<evidence type="ECO:0000256" key="13">
    <source>
        <dbReference type="SAM" id="Phobius"/>
    </source>
</evidence>
<organism evidence="15 16">
    <name type="scientific">Protopolystoma xenopodis</name>
    <dbReference type="NCBI Taxonomy" id="117903"/>
    <lineage>
        <taxon>Eukaryota</taxon>
        <taxon>Metazoa</taxon>
        <taxon>Spiralia</taxon>
        <taxon>Lophotrochozoa</taxon>
        <taxon>Platyhelminthes</taxon>
        <taxon>Monogenea</taxon>
        <taxon>Polyopisthocotylea</taxon>
        <taxon>Polystomatidea</taxon>
        <taxon>Polystomatidae</taxon>
        <taxon>Protopolystoma</taxon>
    </lineage>
</organism>
<comment type="subcellular location">
    <subcellularLocation>
        <location evidence="1">Cytoplasmic vesicle</location>
        <location evidence="1">Secretory vesicle membrane</location>
        <topology evidence="1">Multi-pass membrane protein</topology>
    </subcellularLocation>
</comment>
<keyword evidence="5" id="KW-0479">Metal-binding</keyword>
<dbReference type="InterPro" id="IPR027469">
    <property type="entry name" value="Cation_efflux_TMD_sf"/>
</dbReference>
<dbReference type="GO" id="GO:0012507">
    <property type="term" value="C:ER to Golgi transport vesicle membrane"/>
    <property type="evidence" value="ECO:0007669"/>
    <property type="project" value="UniProtKB-SubCell"/>
</dbReference>
<feature type="compositionally biased region" description="Basic residues" evidence="12">
    <location>
        <begin position="22"/>
        <end position="52"/>
    </location>
</feature>
<evidence type="ECO:0000256" key="6">
    <source>
        <dbReference type="ARBA" id="ARBA00022833"/>
    </source>
</evidence>
<evidence type="ECO:0000313" key="15">
    <source>
        <dbReference type="EMBL" id="VEL39222.1"/>
    </source>
</evidence>
<evidence type="ECO:0000313" key="16">
    <source>
        <dbReference type="Proteomes" id="UP000784294"/>
    </source>
</evidence>
<dbReference type="GO" id="GO:1904257">
    <property type="term" value="P:zinc ion import into Golgi lumen"/>
    <property type="evidence" value="ECO:0007669"/>
    <property type="project" value="TreeGrafter"/>
</dbReference>
<feature type="region of interest" description="Disordered" evidence="12">
    <location>
        <begin position="7"/>
        <end position="62"/>
    </location>
</feature>
<accession>A0A448XL42</accession>
<evidence type="ECO:0000256" key="12">
    <source>
        <dbReference type="SAM" id="MobiDB-lite"/>
    </source>
</evidence>
<dbReference type="PANTHER" id="PTHR45755:SF1">
    <property type="entry name" value="PROTON-COUPLED ZINC ANTIPORTER SLC30A5"/>
    <property type="match status" value="1"/>
</dbReference>
<feature type="transmembrane region" description="Helical" evidence="13">
    <location>
        <begin position="115"/>
        <end position="137"/>
    </location>
</feature>
<name>A0A448XL42_9PLAT</name>
<sequence length="178" mass="19259">MIGLAALGHTHSHSDRSGHSYGHGHLHGHSHTLGQKHSHVHYHSHAPGHAHGHPLQDGSERAPGQDRIGLHFCEATEHAEDANMRGVYLHVLADTLGSVSVIISSYLISTYGWNIADPICSLFIAIVIGYSALPLALDTLTTLTLRVPGIRHPASPERIVRTVSVHMPTMHLATYLTS</sequence>
<proteinExistence type="predicted"/>
<reference evidence="15" key="1">
    <citation type="submission" date="2018-11" db="EMBL/GenBank/DDBJ databases">
        <authorList>
            <consortium name="Pathogen Informatics"/>
        </authorList>
    </citation>
    <scope>NUCLEOTIDE SEQUENCE</scope>
</reference>
<evidence type="ECO:0000256" key="8">
    <source>
        <dbReference type="ARBA" id="ARBA00022989"/>
    </source>
</evidence>